<dbReference type="OrthoDB" id="2505409at2"/>
<proteinExistence type="predicted"/>
<dbReference type="SUPFAM" id="SSF48208">
    <property type="entry name" value="Six-hairpin glycosidases"/>
    <property type="match status" value="1"/>
</dbReference>
<reference evidence="1 2" key="1">
    <citation type="submission" date="2016-10" db="EMBL/GenBank/DDBJ databases">
        <authorList>
            <person name="de Groot N.N."/>
        </authorList>
    </citation>
    <scope>NUCLEOTIDE SEQUENCE [LARGE SCALE GENOMIC DNA]</scope>
    <source>
        <strain evidence="2">P4-7,KCTC 19426,CECT 7604</strain>
    </source>
</reference>
<dbReference type="InterPro" id="IPR008928">
    <property type="entry name" value="6-hairpin_glycosidase_sf"/>
</dbReference>
<dbReference type="Proteomes" id="UP000198741">
    <property type="component" value="Chromosome I"/>
</dbReference>
<evidence type="ECO:0000313" key="1">
    <source>
        <dbReference type="EMBL" id="SDP22409.1"/>
    </source>
</evidence>
<dbReference type="EMBL" id="LT629710">
    <property type="protein sequence ID" value="SDP22409.1"/>
    <property type="molecule type" value="Genomic_DNA"/>
</dbReference>
<protein>
    <submittedName>
        <fullName evidence="1">Predicted alpha-1,6-mannanase, GH76 family</fullName>
    </submittedName>
</protein>
<dbReference type="Gene3D" id="1.50.10.20">
    <property type="match status" value="1"/>
</dbReference>
<sequence>MTGPDWAHRAQAAESAVLGRHLRTLGLPGTRLGVVSWPAAPSHRVFLRWHFWWQAHLLDCAVDAWLRSPDATRGRRIRVIARSIRLRNGGRFTNDYNDDMAWIGLALHRAVAAGVDPRSIRPIVTALLDAWQPPSGGIRWRRGDEFYNAPANGPTAILLARTGFHRRAVAMTDWIDANLHVPGSGLMADGLVPGQPVQPTFYTYNQGSVLGAEVALTRVGHDRGRVHRLVDAVDAELTTGGVLIGHGGGNGGLFTGILARYLAVVAAELPGDSTADRRARSRAARLVLDSASAAWAHRVVAPHGPLFGADWTVLAQIPTRRPVGASDGARIDPSEQPERDLSVQLSAWMLLEAAARLADRPLAAAD</sequence>
<dbReference type="PANTHER" id="PTHR47791">
    <property type="entry name" value="MEIOTICALLY UP-REGULATED GENE 191 PROTEIN"/>
    <property type="match status" value="1"/>
</dbReference>
<keyword evidence="2" id="KW-1185">Reference proteome</keyword>
<dbReference type="InterPro" id="IPR005198">
    <property type="entry name" value="Glyco_hydro_76"/>
</dbReference>
<evidence type="ECO:0000313" key="2">
    <source>
        <dbReference type="Proteomes" id="UP000198741"/>
    </source>
</evidence>
<dbReference type="InterPro" id="IPR053169">
    <property type="entry name" value="MUG_Protein"/>
</dbReference>
<organism evidence="1 2">
    <name type="scientific">Nakamurella panacisegetis</name>
    <dbReference type="NCBI Taxonomy" id="1090615"/>
    <lineage>
        <taxon>Bacteria</taxon>
        <taxon>Bacillati</taxon>
        <taxon>Actinomycetota</taxon>
        <taxon>Actinomycetes</taxon>
        <taxon>Nakamurellales</taxon>
        <taxon>Nakamurellaceae</taxon>
        <taxon>Nakamurella</taxon>
    </lineage>
</organism>
<dbReference type="RefSeq" id="WP_090477663.1">
    <property type="nucleotide sequence ID" value="NZ_LT629710.1"/>
</dbReference>
<dbReference type="Pfam" id="PF03663">
    <property type="entry name" value="Glyco_hydro_76"/>
    <property type="match status" value="1"/>
</dbReference>
<dbReference type="PANTHER" id="PTHR47791:SF3">
    <property type="entry name" value="MEIOTICALLY UP-REGULATED GENE 191 PROTEIN"/>
    <property type="match status" value="1"/>
</dbReference>
<dbReference type="STRING" id="1090615.SAMN04515671_3316"/>
<accession>A0A1H0QZQ2</accession>
<dbReference type="AlphaFoldDB" id="A0A1H0QZQ2"/>
<gene>
    <name evidence="1" type="ORF">SAMN04515671_3316</name>
</gene>
<dbReference type="GO" id="GO:0005975">
    <property type="term" value="P:carbohydrate metabolic process"/>
    <property type="evidence" value="ECO:0007669"/>
    <property type="project" value="InterPro"/>
</dbReference>
<name>A0A1H0QZQ2_9ACTN</name>